<protein>
    <recommendedName>
        <fullName evidence="3">N-acetyltransferase</fullName>
    </recommendedName>
</protein>
<dbReference type="KEGG" id="mhey:H2LOC_006040"/>
<dbReference type="RefSeq" id="WP_136495570.1">
    <property type="nucleotide sequence ID" value="NZ_CP046052.1"/>
</dbReference>
<dbReference type="Proteomes" id="UP000309061">
    <property type="component" value="Chromosome"/>
</dbReference>
<evidence type="ECO:0008006" key="3">
    <source>
        <dbReference type="Google" id="ProtNLM"/>
    </source>
</evidence>
<dbReference type="PANTHER" id="PTHR41368:SF1">
    <property type="entry name" value="PROTEIN YGHO"/>
    <property type="match status" value="1"/>
</dbReference>
<dbReference type="Gene3D" id="3.40.630.30">
    <property type="match status" value="1"/>
</dbReference>
<dbReference type="PANTHER" id="PTHR41368">
    <property type="entry name" value="PROTEIN YGHO"/>
    <property type="match status" value="1"/>
</dbReference>
<dbReference type="AlphaFoldDB" id="A0A6B8KFI2"/>
<organism evidence="1 2">
    <name type="scientific">Methylocystis heyeri</name>
    <dbReference type="NCBI Taxonomy" id="391905"/>
    <lineage>
        <taxon>Bacteria</taxon>
        <taxon>Pseudomonadati</taxon>
        <taxon>Pseudomonadota</taxon>
        <taxon>Alphaproteobacteria</taxon>
        <taxon>Hyphomicrobiales</taxon>
        <taxon>Methylocystaceae</taxon>
        <taxon>Methylocystis</taxon>
    </lineage>
</organism>
<dbReference type="InterPro" id="IPR016181">
    <property type="entry name" value="Acyl_CoA_acyltransferase"/>
</dbReference>
<keyword evidence="2" id="KW-1185">Reference proteome</keyword>
<sequence>MAQIEVLPAKGLAHFLTYNKLPRLLYAGAKGFAPPLDVERWTLHGHMLNPHFKLVEAQEFLARRDGKWVGRILAQVYKPEYAPVGSSRFQFGSLDAVDDIEVVRALTQAAEQWLKARGADRINGPFSPTINGECGMLIEGFEATPMFLTPWHPPYLSRHVEALGYTKARDLVSYMIEMNPEDLNKPARIANRPEWKDRLKIREIDFDRLKKGETQMMSDLFNDGWRDNWGFVPFTKAEFDSIADALAFATPPDFTLVVELDGEPKSFAVALPNLFEIVDDLDGRLLPFGLGKLISRFRKHKYRTGRILLLGTRKELQNSATGGAILLAIVEELRRRASRRDLQKIEAGWVLEDNMAMRRPIEMFGGKVDKIHRIYEKRL</sequence>
<reference evidence="1 2" key="1">
    <citation type="submission" date="2019-11" db="EMBL/GenBank/DDBJ databases">
        <title>The genome sequence of Methylocystis heyeri.</title>
        <authorList>
            <person name="Oshkin I.Y."/>
            <person name="Miroshnikov K."/>
            <person name="Dedysh S.N."/>
        </authorList>
    </citation>
    <scope>NUCLEOTIDE SEQUENCE [LARGE SCALE GENOMIC DNA]</scope>
    <source>
        <strain evidence="1 2">H2</strain>
    </source>
</reference>
<proteinExistence type="predicted"/>
<dbReference type="SUPFAM" id="SSF55729">
    <property type="entry name" value="Acyl-CoA N-acyltransferases (Nat)"/>
    <property type="match status" value="1"/>
</dbReference>
<gene>
    <name evidence="1" type="ORF">H2LOC_006040</name>
</gene>
<evidence type="ECO:0000313" key="1">
    <source>
        <dbReference type="EMBL" id="QGM45288.1"/>
    </source>
</evidence>
<dbReference type="OrthoDB" id="9806005at2"/>
<accession>A0A6B8KFI2</accession>
<dbReference type="InterPro" id="IPR039968">
    <property type="entry name" value="BcerS-like"/>
</dbReference>
<name>A0A6B8KFI2_9HYPH</name>
<evidence type="ECO:0000313" key="2">
    <source>
        <dbReference type="Proteomes" id="UP000309061"/>
    </source>
</evidence>
<dbReference type="EMBL" id="CP046052">
    <property type="protein sequence ID" value="QGM45288.1"/>
    <property type="molecule type" value="Genomic_DNA"/>
</dbReference>